<comment type="caution">
    <text evidence="2">The sequence shown here is derived from an EMBL/GenBank/DDBJ whole genome shotgun (WGS) entry which is preliminary data.</text>
</comment>
<keyword evidence="1" id="KW-0472">Membrane</keyword>
<dbReference type="EMBL" id="JBHMFE010000009">
    <property type="protein sequence ID" value="MFB9108144.1"/>
    <property type="molecule type" value="Genomic_DNA"/>
</dbReference>
<feature type="transmembrane region" description="Helical" evidence="1">
    <location>
        <begin position="21"/>
        <end position="40"/>
    </location>
</feature>
<proteinExistence type="predicted"/>
<reference evidence="2 3" key="1">
    <citation type="submission" date="2024-09" db="EMBL/GenBank/DDBJ databases">
        <authorList>
            <person name="Sun Q."/>
            <person name="Mori K."/>
        </authorList>
    </citation>
    <scope>NUCLEOTIDE SEQUENCE [LARGE SCALE GENOMIC DNA]</scope>
    <source>
        <strain evidence="2 3">CECT 8365</strain>
    </source>
</reference>
<keyword evidence="3" id="KW-1185">Reference proteome</keyword>
<dbReference type="Proteomes" id="UP001589562">
    <property type="component" value="Unassembled WGS sequence"/>
</dbReference>
<sequence>MLQIQKAIQVELIMIKRRLPINLNNVFATSFSSLLLFFVFSCNQTTEENKYNGKWILQEQNYNEDIIFKDGNYTKNYSRDDLRVSSSGKFYLNRNEDRIGITISLIPNKIISENDTIFQECENLDVIEINEINLKIQKPTQWIKNSNDNYIKINEILIYKKQKK</sequence>
<gene>
    <name evidence="2" type="ORF">ACFFVK_06100</name>
</gene>
<evidence type="ECO:0008006" key="4">
    <source>
        <dbReference type="Google" id="ProtNLM"/>
    </source>
</evidence>
<evidence type="ECO:0000313" key="3">
    <source>
        <dbReference type="Proteomes" id="UP001589562"/>
    </source>
</evidence>
<accession>A0ABV5H900</accession>
<name>A0ABV5H900_9FLAO</name>
<dbReference type="RefSeq" id="WP_278010995.1">
    <property type="nucleotide sequence ID" value="NZ_CP121112.1"/>
</dbReference>
<keyword evidence="1" id="KW-1133">Transmembrane helix</keyword>
<keyword evidence="1" id="KW-0812">Transmembrane</keyword>
<evidence type="ECO:0000313" key="2">
    <source>
        <dbReference type="EMBL" id="MFB9108144.1"/>
    </source>
</evidence>
<protein>
    <recommendedName>
        <fullName evidence="4">Lipocalin-like domain-containing protein</fullName>
    </recommendedName>
</protein>
<organism evidence="2 3">
    <name type="scientific">Flavobacterium gyeonganense</name>
    <dbReference type="NCBI Taxonomy" id="1310418"/>
    <lineage>
        <taxon>Bacteria</taxon>
        <taxon>Pseudomonadati</taxon>
        <taxon>Bacteroidota</taxon>
        <taxon>Flavobacteriia</taxon>
        <taxon>Flavobacteriales</taxon>
        <taxon>Flavobacteriaceae</taxon>
        <taxon>Flavobacterium</taxon>
    </lineage>
</organism>
<evidence type="ECO:0000256" key="1">
    <source>
        <dbReference type="SAM" id="Phobius"/>
    </source>
</evidence>